<dbReference type="AlphaFoldDB" id="I1CJP8"/>
<evidence type="ECO:0000259" key="1">
    <source>
        <dbReference type="PROSITE" id="PS50897"/>
    </source>
</evidence>
<dbReference type="InterPro" id="IPR006595">
    <property type="entry name" value="CTLH_C"/>
</dbReference>
<dbReference type="InParanoid" id="I1CJP8"/>
<name>I1CJP8_RHIO9</name>
<feature type="domain" description="CTLH" evidence="1">
    <location>
        <begin position="97"/>
        <end position="133"/>
    </location>
</feature>
<gene>
    <name evidence="2" type="ORF">RO3G_13389</name>
</gene>
<evidence type="ECO:0000313" key="3">
    <source>
        <dbReference type="Proteomes" id="UP000009138"/>
    </source>
</evidence>
<reference evidence="2 3" key="1">
    <citation type="journal article" date="2009" name="PLoS Genet.">
        <title>Genomic analysis of the basal lineage fungus Rhizopus oryzae reveals a whole-genome duplication.</title>
        <authorList>
            <person name="Ma L.-J."/>
            <person name="Ibrahim A.S."/>
            <person name="Skory C."/>
            <person name="Grabherr M.G."/>
            <person name="Burger G."/>
            <person name="Butler M."/>
            <person name="Elias M."/>
            <person name="Idnurm A."/>
            <person name="Lang B.F."/>
            <person name="Sone T."/>
            <person name="Abe A."/>
            <person name="Calvo S.E."/>
            <person name="Corrochano L.M."/>
            <person name="Engels R."/>
            <person name="Fu J."/>
            <person name="Hansberg W."/>
            <person name="Kim J.-M."/>
            <person name="Kodira C.D."/>
            <person name="Koehrsen M.J."/>
            <person name="Liu B."/>
            <person name="Miranda-Saavedra D."/>
            <person name="O'Leary S."/>
            <person name="Ortiz-Castellanos L."/>
            <person name="Poulter R."/>
            <person name="Rodriguez-Romero J."/>
            <person name="Ruiz-Herrera J."/>
            <person name="Shen Y.-Q."/>
            <person name="Zeng Q."/>
            <person name="Galagan J."/>
            <person name="Birren B.W."/>
            <person name="Cuomo C.A."/>
            <person name="Wickes B.L."/>
        </authorList>
    </citation>
    <scope>NUCLEOTIDE SEQUENCE [LARGE SCALE GENOMIC DNA]</scope>
    <source>
        <strain evidence="3">RA 99-880 / ATCC MYA-4621 / FGSC 9543 / NRRL 43880</strain>
    </source>
</reference>
<dbReference type="GeneID" id="93620354"/>
<dbReference type="RefSeq" id="XP_067524074.1">
    <property type="nucleotide sequence ID" value="XM_067667973.1"/>
</dbReference>
<proteinExistence type="predicted"/>
<evidence type="ECO:0000313" key="2">
    <source>
        <dbReference type="EMBL" id="EIE88678.1"/>
    </source>
</evidence>
<keyword evidence="3" id="KW-1185">Reference proteome</keyword>
<dbReference type="Pfam" id="PF10607">
    <property type="entry name" value="CTLH"/>
    <property type="match status" value="1"/>
</dbReference>
<dbReference type="STRING" id="246409.I1CJP8"/>
<dbReference type="OrthoDB" id="1933281at2759"/>
<dbReference type="PROSITE" id="PS50897">
    <property type="entry name" value="CTLH"/>
    <property type="match status" value="1"/>
</dbReference>
<dbReference type="InterPro" id="IPR024964">
    <property type="entry name" value="CTLH/CRA"/>
</dbReference>
<protein>
    <recommendedName>
        <fullName evidence="1">CTLH domain-containing protein</fullName>
    </recommendedName>
</protein>
<dbReference type="VEuPathDB" id="FungiDB:RO3G_13389"/>
<dbReference type="EMBL" id="CH476743">
    <property type="protein sequence ID" value="EIE88678.1"/>
    <property type="molecule type" value="Genomic_DNA"/>
</dbReference>
<accession>I1CJP8</accession>
<dbReference type="Proteomes" id="UP000009138">
    <property type="component" value="Unassembled WGS sequence"/>
</dbReference>
<dbReference type="eggNOG" id="KOG2817">
    <property type="taxonomic scope" value="Eukaryota"/>
</dbReference>
<organism evidence="2 3">
    <name type="scientific">Rhizopus delemar (strain RA 99-880 / ATCC MYA-4621 / FGSC 9543 / NRRL 43880)</name>
    <name type="common">Mucormycosis agent</name>
    <name type="synonym">Rhizopus arrhizus var. delemar</name>
    <dbReference type="NCBI Taxonomy" id="246409"/>
    <lineage>
        <taxon>Eukaryota</taxon>
        <taxon>Fungi</taxon>
        <taxon>Fungi incertae sedis</taxon>
        <taxon>Mucoromycota</taxon>
        <taxon>Mucoromycotina</taxon>
        <taxon>Mucoromycetes</taxon>
        <taxon>Mucorales</taxon>
        <taxon>Mucorineae</taxon>
        <taxon>Rhizopodaceae</taxon>
        <taxon>Rhizopus</taxon>
    </lineage>
</organism>
<sequence>MAHFPANSNGMVELTTNRSFLTSCHTTTKKQQNMHDVISNKLESFYNLLQTTKESLSDDSKRISELIVEVGKKKLTRNSNKTCLSFINQMPFLISRKWAKANREGLMKMQSSLEFSLHKMKFIQILLFKTPLEAIQYGRQHFGAFSEKRYNGNIELFYTCILSNIPLQKLKD</sequence>